<organism evidence="1 2">
    <name type="scientific">Hypoxylon rubiginosum</name>
    <dbReference type="NCBI Taxonomy" id="110542"/>
    <lineage>
        <taxon>Eukaryota</taxon>
        <taxon>Fungi</taxon>
        <taxon>Dikarya</taxon>
        <taxon>Ascomycota</taxon>
        <taxon>Pezizomycotina</taxon>
        <taxon>Sordariomycetes</taxon>
        <taxon>Xylariomycetidae</taxon>
        <taxon>Xylariales</taxon>
        <taxon>Hypoxylaceae</taxon>
        <taxon>Hypoxylon</taxon>
    </lineage>
</organism>
<comment type="caution">
    <text evidence="1">The sequence shown here is derived from an EMBL/GenBank/DDBJ whole genome shotgun (WGS) entry which is preliminary data.</text>
</comment>
<protein>
    <submittedName>
        <fullName evidence="1">tRNA synthetases class II-domain-containing protein</fullName>
    </submittedName>
</protein>
<accession>A0ACC0CQ85</accession>
<reference evidence="1 2" key="1">
    <citation type="journal article" date="2022" name="New Phytol.">
        <title>Ecological generalism drives hyperdiversity of secondary metabolite gene clusters in xylarialean endophytes.</title>
        <authorList>
            <person name="Franco M.E.E."/>
            <person name="Wisecaver J.H."/>
            <person name="Arnold A.E."/>
            <person name="Ju Y.M."/>
            <person name="Slot J.C."/>
            <person name="Ahrendt S."/>
            <person name="Moore L.P."/>
            <person name="Eastman K.E."/>
            <person name="Scott K."/>
            <person name="Konkel Z."/>
            <person name="Mondo S.J."/>
            <person name="Kuo A."/>
            <person name="Hayes R.D."/>
            <person name="Haridas S."/>
            <person name="Andreopoulos B."/>
            <person name="Riley R."/>
            <person name="LaButti K."/>
            <person name="Pangilinan J."/>
            <person name="Lipzen A."/>
            <person name="Amirebrahimi M."/>
            <person name="Yan J."/>
            <person name="Adam C."/>
            <person name="Keymanesh K."/>
            <person name="Ng V."/>
            <person name="Louie K."/>
            <person name="Northen T."/>
            <person name="Drula E."/>
            <person name="Henrissat B."/>
            <person name="Hsieh H.M."/>
            <person name="Youens-Clark K."/>
            <person name="Lutzoni F."/>
            <person name="Miadlikowska J."/>
            <person name="Eastwood D.C."/>
            <person name="Hamelin R.C."/>
            <person name="Grigoriev I.V."/>
            <person name="U'Ren J.M."/>
        </authorList>
    </citation>
    <scope>NUCLEOTIDE SEQUENCE [LARGE SCALE GENOMIC DNA]</scope>
    <source>
        <strain evidence="1 2">ER1909</strain>
    </source>
</reference>
<keyword evidence="2" id="KW-1185">Reference proteome</keyword>
<sequence>MVRFLSNTLRGPALRWAQSCRHRQYQSIFQFQRDHVQTINVRTLHDDVSDISEPAAPKQQSNEGIPERINTRLDTFKKFFHDFPVSTELEKFEDGEDVVVHGFIGKRKDLSSKLSFCDLNPKDFKFPRPFQIVSSWKKENSTQHLAHQCLKDIPAYSPVVVLGRLHPSPRDSNSPQLENSSKPPSWDLRLQSITCLNPFPKDIIVSKDAVWPPKSRHLQLRFDPLLQQRLYFRSFLQMTLMTLLQEANFTAIETPILFKSTPEGAREFLVPTRRPGYAYALTQSPQQYKQILMAGGIYKYFQLAKCFRDEDHRADRQPEFTQLDMEMAFATGADMINAIGCLVYSLNSKIRQNFLLKDVNGMRCPLNNIHNRHKRTGTKGLKPNTISEEAKSTEEAKPTEEAPEEASSQFVFPCIEKMTYDAAMSLFGTDKPDLRIQLPYVSRIHRMRKSSLTTSFVQMITSLKDPIVNSCSFRLGVPPKDAGKFIRQFMAALPNTTIKLSPESTPAVFVYDSGQPLNGLSALGHASAQKLEEAHKPMWGKYEDGDVIIMQARKNEPFYGGSTDMGRLRTAIHEAAVKEGLIPKDPTFRFLFVHSFPLFTPNGEDPGQGGAAGFSSTHHPFTAPKTPADFDLLKTDPLKAKADHYDLVLNGVEVGGGSRRIHVAEVQEYIMRDILKMTDEGVAEFAHLIEALRAGCPPHAGFAFGFDRLVSVLLDVPSVKDVIAFPKSNKGEDLMVGSPSKVTPAQQKTYHIFAAEDS</sequence>
<dbReference type="EMBL" id="MU394370">
    <property type="protein sequence ID" value="KAI6082475.1"/>
    <property type="molecule type" value="Genomic_DNA"/>
</dbReference>
<evidence type="ECO:0000313" key="2">
    <source>
        <dbReference type="Proteomes" id="UP001497680"/>
    </source>
</evidence>
<keyword evidence="1" id="KW-0436">Ligase</keyword>
<name>A0ACC0CQ85_9PEZI</name>
<dbReference type="Proteomes" id="UP001497680">
    <property type="component" value="Unassembled WGS sequence"/>
</dbReference>
<keyword evidence="1" id="KW-0030">Aminoacyl-tRNA synthetase</keyword>
<proteinExistence type="predicted"/>
<evidence type="ECO:0000313" key="1">
    <source>
        <dbReference type="EMBL" id="KAI6082475.1"/>
    </source>
</evidence>
<gene>
    <name evidence="1" type="ORF">F4821DRAFT_214243</name>
</gene>